<dbReference type="RefSeq" id="WP_285153200.1">
    <property type="nucleotide sequence ID" value="NZ_JASSPP010000009.1"/>
</dbReference>
<evidence type="ECO:0000313" key="2">
    <source>
        <dbReference type="Proteomes" id="UP001225134"/>
    </source>
</evidence>
<organism evidence="1 2">
    <name type="scientific">Sneathia sanguinegens</name>
    <dbReference type="NCBI Taxonomy" id="40543"/>
    <lineage>
        <taxon>Bacteria</taxon>
        <taxon>Fusobacteriati</taxon>
        <taxon>Fusobacteriota</taxon>
        <taxon>Fusobacteriia</taxon>
        <taxon>Fusobacteriales</taxon>
        <taxon>Leptotrichiaceae</taxon>
        <taxon>Sneathia</taxon>
    </lineage>
</organism>
<sequence length="185" mass="20165">MIKKILLITSILTAVSFSKNLTLTPNVEVGARIASKINPKGAVEKELLPCIGISLDLKSKVNKNKIFDKMDIELGAGLAQNVEVDEKRMPDGQTLAYGLTEFNYEVKPNINVYSQVRLGLGTEYSSSKVSLAIIGDLGLGLEYRNFRVGTTIGARGPISINNNHEYEKPNFSAGVKVGYDIPVIH</sequence>
<accession>A0ABT7HKA9</accession>
<name>A0ABT7HKA9_9FUSO</name>
<protein>
    <recommendedName>
        <fullName evidence="3">Outer membrane protein beta-barrel domain-containing protein</fullName>
    </recommendedName>
</protein>
<dbReference type="EMBL" id="JASSPP010000009">
    <property type="protein sequence ID" value="MDK9580964.1"/>
    <property type="molecule type" value="Genomic_DNA"/>
</dbReference>
<evidence type="ECO:0008006" key="3">
    <source>
        <dbReference type="Google" id="ProtNLM"/>
    </source>
</evidence>
<comment type="caution">
    <text evidence="1">The sequence shown here is derived from an EMBL/GenBank/DDBJ whole genome shotgun (WGS) entry which is preliminary data.</text>
</comment>
<evidence type="ECO:0000313" key="1">
    <source>
        <dbReference type="EMBL" id="MDK9580964.1"/>
    </source>
</evidence>
<keyword evidence="2" id="KW-1185">Reference proteome</keyword>
<proteinExistence type="predicted"/>
<reference evidence="1 2" key="1">
    <citation type="submission" date="2023-06" db="EMBL/GenBank/DDBJ databases">
        <title>Antibody response to the Sneathia vaginalis cytopathogenic toxin A during pregnancy.</title>
        <authorList>
            <person name="Mccoy Z.T."/>
            <person name="Serrano M.G."/>
            <person name="Spaine K."/>
            <person name="Edwards D.J."/>
            <person name="Buck G.A."/>
            <person name="Jefferson K."/>
        </authorList>
    </citation>
    <scope>NUCLEOTIDE SEQUENCE [LARGE SCALE GENOMIC DNA]</scope>
    <source>
        <strain evidence="1 2">CCUG 42621</strain>
    </source>
</reference>
<dbReference type="Proteomes" id="UP001225134">
    <property type="component" value="Unassembled WGS sequence"/>
</dbReference>
<gene>
    <name evidence="1" type="ORF">QQA45_05555</name>
</gene>